<evidence type="ECO:0008006" key="2">
    <source>
        <dbReference type="Google" id="ProtNLM"/>
    </source>
</evidence>
<sequence length="99" mass="11149">MTTTQRLGIHWLVYDPDGILVQDYEDWSTLYYRQGTDHQFVGGHFNLAKPGTYTINIALSMNPADPEIVDSYYGNLCTVAAAVPEPAFRGFGVREYQTV</sequence>
<dbReference type="EMBL" id="BARW01033993">
    <property type="protein sequence ID" value="GAJ02974.1"/>
    <property type="molecule type" value="Genomic_DNA"/>
</dbReference>
<name>X1TCL8_9ZZZZ</name>
<protein>
    <recommendedName>
        <fullName evidence="2">Wzt C-terminal domain-containing protein</fullName>
    </recommendedName>
</protein>
<reference evidence="1" key="1">
    <citation type="journal article" date="2014" name="Front. Microbiol.">
        <title>High frequency of phylogenetically diverse reductive dehalogenase-homologous genes in deep subseafloor sedimentary metagenomes.</title>
        <authorList>
            <person name="Kawai M."/>
            <person name="Futagami T."/>
            <person name="Toyoda A."/>
            <person name="Takaki Y."/>
            <person name="Nishi S."/>
            <person name="Hori S."/>
            <person name="Arai W."/>
            <person name="Tsubouchi T."/>
            <person name="Morono Y."/>
            <person name="Uchiyama I."/>
            <person name="Ito T."/>
            <person name="Fujiyama A."/>
            <person name="Inagaki F."/>
            <person name="Takami H."/>
        </authorList>
    </citation>
    <scope>NUCLEOTIDE SEQUENCE</scope>
    <source>
        <strain evidence="1">Expedition CK06-06</strain>
    </source>
</reference>
<proteinExistence type="predicted"/>
<accession>X1TCL8</accession>
<dbReference type="AlphaFoldDB" id="X1TCL8"/>
<comment type="caution">
    <text evidence="1">The sequence shown here is derived from an EMBL/GenBank/DDBJ whole genome shotgun (WGS) entry which is preliminary data.</text>
</comment>
<evidence type="ECO:0000313" key="1">
    <source>
        <dbReference type="EMBL" id="GAJ02974.1"/>
    </source>
</evidence>
<gene>
    <name evidence="1" type="ORF">S12H4_53408</name>
</gene>
<organism evidence="1">
    <name type="scientific">marine sediment metagenome</name>
    <dbReference type="NCBI Taxonomy" id="412755"/>
    <lineage>
        <taxon>unclassified sequences</taxon>
        <taxon>metagenomes</taxon>
        <taxon>ecological metagenomes</taxon>
    </lineage>
</organism>